<evidence type="ECO:0000256" key="2">
    <source>
        <dbReference type="ARBA" id="ARBA00022475"/>
    </source>
</evidence>
<evidence type="ECO:0000256" key="9">
    <source>
        <dbReference type="ARBA" id="ARBA00023136"/>
    </source>
</evidence>
<comment type="function">
    <text evidence="11">Peptidoglycan polymerase that is essential for cell wall elongation.</text>
</comment>
<dbReference type="GO" id="GO:0071555">
    <property type="term" value="P:cell wall organization"/>
    <property type="evidence" value="ECO:0007669"/>
    <property type="project" value="UniProtKB-KW"/>
</dbReference>
<feature type="transmembrane region" description="Helical" evidence="11">
    <location>
        <begin position="200"/>
        <end position="218"/>
    </location>
</feature>
<comment type="pathway">
    <text evidence="11">Cell wall biogenesis; peptidoglycan biosynthesis.</text>
</comment>
<dbReference type="GO" id="GO:0005886">
    <property type="term" value="C:plasma membrane"/>
    <property type="evidence" value="ECO:0007669"/>
    <property type="project" value="UniProtKB-SubCell"/>
</dbReference>
<dbReference type="AlphaFoldDB" id="A0A2P6AT14"/>
<comment type="catalytic activity">
    <reaction evidence="11">
        <text>[GlcNAc-(1-&gt;4)-Mur2Ac(oyl-L-Ala-gamma-D-Glu-L-Lys-D-Ala-D-Ala)](n)-di-trans,octa-cis-undecaprenyl diphosphate + beta-D-GlcNAc-(1-&gt;4)-Mur2Ac(oyl-L-Ala-gamma-D-Glu-L-Lys-D-Ala-D-Ala)-di-trans,octa-cis-undecaprenyl diphosphate = [GlcNAc-(1-&gt;4)-Mur2Ac(oyl-L-Ala-gamma-D-Glu-L-Lys-D-Ala-D-Ala)](n+1)-di-trans,octa-cis-undecaprenyl diphosphate + di-trans,octa-cis-undecaprenyl diphosphate + H(+)</text>
        <dbReference type="Rhea" id="RHEA:23708"/>
        <dbReference type="Rhea" id="RHEA-COMP:9602"/>
        <dbReference type="Rhea" id="RHEA-COMP:9603"/>
        <dbReference type="ChEBI" id="CHEBI:15378"/>
        <dbReference type="ChEBI" id="CHEBI:58405"/>
        <dbReference type="ChEBI" id="CHEBI:60033"/>
        <dbReference type="ChEBI" id="CHEBI:78435"/>
        <dbReference type="EC" id="2.4.99.28"/>
    </reaction>
</comment>
<name>A0A2P6AT14_9GAMM</name>
<dbReference type="RefSeq" id="WP_105191910.1">
    <property type="nucleotide sequence ID" value="NZ_PTQZ01000080.1"/>
</dbReference>
<proteinExistence type="inferred from homology"/>
<dbReference type="GO" id="GO:0051301">
    <property type="term" value="P:cell division"/>
    <property type="evidence" value="ECO:0007669"/>
    <property type="project" value="InterPro"/>
</dbReference>
<evidence type="ECO:0000313" key="12">
    <source>
        <dbReference type="EMBL" id="PQA44795.1"/>
    </source>
</evidence>
<keyword evidence="6 11" id="KW-0133">Cell shape</keyword>
<feature type="transmembrane region" description="Helical" evidence="11">
    <location>
        <begin position="287"/>
        <end position="308"/>
    </location>
</feature>
<keyword evidence="9 11" id="KW-0472">Membrane</keyword>
<keyword evidence="11" id="KW-0997">Cell inner membrane</keyword>
<dbReference type="EC" id="2.4.99.28" evidence="11"/>
<dbReference type="InterPro" id="IPR011923">
    <property type="entry name" value="RodA/MrdB"/>
</dbReference>
<dbReference type="HAMAP" id="MF_02079">
    <property type="entry name" value="PGT_RodA"/>
    <property type="match status" value="1"/>
</dbReference>
<protein>
    <recommendedName>
        <fullName evidence="11">Peptidoglycan glycosyltransferase MrdB</fullName>
        <shortName evidence="11">PGT</shortName>
        <ecNumber evidence="11">2.4.99.28</ecNumber>
    </recommendedName>
    <alternativeName>
        <fullName evidence="11">Cell elongation protein RodA</fullName>
    </alternativeName>
    <alternativeName>
        <fullName evidence="11">Cell wall polymerase</fullName>
    </alternativeName>
    <alternativeName>
        <fullName evidence="11">Peptidoglycan polymerase</fullName>
        <shortName evidence="11">PG polymerase</shortName>
    </alternativeName>
</protein>
<dbReference type="GO" id="GO:0032153">
    <property type="term" value="C:cell division site"/>
    <property type="evidence" value="ECO:0007669"/>
    <property type="project" value="TreeGrafter"/>
</dbReference>
<feature type="transmembrane region" description="Helical" evidence="11">
    <location>
        <begin position="320"/>
        <end position="347"/>
    </location>
</feature>
<dbReference type="InterPro" id="IPR001182">
    <property type="entry name" value="FtsW/RodA"/>
</dbReference>
<dbReference type="InterPro" id="IPR018365">
    <property type="entry name" value="Cell_cycle_FtsW-rel_CS"/>
</dbReference>
<sequence length="382" mass="41299">MKDTQSRFLRQSAQSGAEFEKRTDLWGILRLDPTLATLLATATGIGLLALYSASGADTAMTMKQASSFMIGFVVMMVFARIPPSTYAYISPWFYGGGVILLVGVALFGEIRMGAQRWITIPGVTSVQPSEFLKLAMPMMLAWYLSMRPLPLRAMDIVICFGLILIPAGLIAEQPDLGTAILVFASGFFVLFLAGLPWKLMGGLAAIFAAVAPFAWHMLHDYQQRRILTLFDPESDPLGNGWNIIQSKTAIGSGGLFGKGWLDGSQSHLHFLPEGHTDFIIAAYSEEFGYIGVIVLIALYLAILGRAFQIATQAQTSYGRLLAGAITLSFFVYVFVNAGMVSGILPVVGVPLPFISYGGTAIITLMSGFGVLMSIQAHRKLMG</sequence>
<accession>A0A2P6AT14</accession>
<keyword evidence="13" id="KW-1185">Reference proteome</keyword>
<comment type="subcellular location">
    <subcellularLocation>
        <location evidence="11">Cell inner membrane</location>
        <topology evidence="11">Multi-pass membrane protein</topology>
    </subcellularLocation>
    <subcellularLocation>
        <location evidence="1">Membrane</location>
        <topology evidence="1">Multi-pass membrane protein</topology>
    </subcellularLocation>
</comment>
<reference evidence="13" key="1">
    <citation type="submission" date="2018-02" db="EMBL/GenBank/DDBJ databases">
        <title>Genome sequencing of Solimonas sp. HR-BB.</title>
        <authorList>
            <person name="Lee Y."/>
            <person name="Jeon C.O."/>
        </authorList>
    </citation>
    <scope>NUCLEOTIDE SEQUENCE [LARGE SCALE GENOMIC DNA]</scope>
    <source>
        <strain evidence="13">HR-E</strain>
    </source>
</reference>
<evidence type="ECO:0000256" key="3">
    <source>
        <dbReference type="ARBA" id="ARBA00022676"/>
    </source>
</evidence>
<keyword evidence="8 11" id="KW-1133">Transmembrane helix</keyword>
<keyword evidence="2 11" id="KW-1003">Cell membrane</keyword>
<evidence type="ECO:0000256" key="10">
    <source>
        <dbReference type="ARBA" id="ARBA00023316"/>
    </source>
</evidence>
<dbReference type="UniPathway" id="UPA00219"/>
<feature type="transmembrane region" description="Helical" evidence="11">
    <location>
        <begin position="176"/>
        <end position="193"/>
    </location>
</feature>
<keyword evidence="7 11" id="KW-0573">Peptidoglycan synthesis</keyword>
<dbReference type="Proteomes" id="UP000243900">
    <property type="component" value="Unassembled WGS sequence"/>
</dbReference>
<dbReference type="EMBL" id="PTQZ01000080">
    <property type="protein sequence ID" value="PQA44795.1"/>
    <property type="molecule type" value="Genomic_DNA"/>
</dbReference>
<dbReference type="Pfam" id="PF01098">
    <property type="entry name" value="FTSW_RODA_SPOVE"/>
    <property type="match status" value="1"/>
</dbReference>
<evidence type="ECO:0000256" key="6">
    <source>
        <dbReference type="ARBA" id="ARBA00022960"/>
    </source>
</evidence>
<evidence type="ECO:0000256" key="8">
    <source>
        <dbReference type="ARBA" id="ARBA00022989"/>
    </source>
</evidence>
<evidence type="ECO:0000256" key="4">
    <source>
        <dbReference type="ARBA" id="ARBA00022679"/>
    </source>
</evidence>
<evidence type="ECO:0000256" key="11">
    <source>
        <dbReference type="HAMAP-Rule" id="MF_02079"/>
    </source>
</evidence>
<feature type="transmembrane region" description="Helical" evidence="11">
    <location>
        <begin position="353"/>
        <end position="374"/>
    </location>
</feature>
<keyword evidence="10 11" id="KW-0961">Cell wall biogenesis/degradation</keyword>
<keyword evidence="5 11" id="KW-0812">Transmembrane</keyword>
<keyword evidence="4 11" id="KW-0808">Transferase</keyword>
<evidence type="ECO:0000256" key="1">
    <source>
        <dbReference type="ARBA" id="ARBA00004141"/>
    </source>
</evidence>
<comment type="similarity">
    <text evidence="11">Belongs to the SEDS family. MrdB/RodA subfamily.</text>
</comment>
<comment type="caution">
    <text evidence="12">The sequence shown here is derived from an EMBL/GenBank/DDBJ whole genome shotgun (WGS) entry which is preliminary data.</text>
</comment>
<organism evidence="12 13">
    <name type="scientific">Amnimonas aquatica</name>
    <dbReference type="NCBI Taxonomy" id="2094561"/>
    <lineage>
        <taxon>Bacteria</taxon>
        <taxon>Pseudomonadati</taxon>
        <taxon>Pseudomonadota</taxon>
        <taxon>Gammaproteobacteria</taxon>
        <taxon>Moraxellales</taxon>
        <taxon>Moraxellaceae</taxon>
        <taxon>Amnimonas</taxon>
    </lineage>
</organism>
<dbReference type="PANTHER" id="PTHR30474">
    <property type="entry name" value="CELL CYCLE PROTEIN"/>
    <property type="match status" value="1"/>
</dbReference>
<keyword evidence="3 11" id="KW-0328">Glycosyltransferase</keyword>
<dbReference type="OrthoDB" id="9768187at2"/>
<dbReference type="GO" id="GO:0008955">
    <property type="term" value="F:peptidoglycan glycosyltransferase activity"/>
    <property type="evidence" value="ECO:0007669"/>
    <property type="project" value="UniProtKB-UniRule"/>
</dbReference>
<evidence type="ECO:0000256" key="7">
    <source>
        <dbReference type="ARBA" id="ARBA00022984"/>
    </source>
</evidence>
<dbReference type="GO" id="GO:0009252">
    <property type="term" value="P:peptidoglycan biosynthetic process"/>
    <property type="evidence" value="ECO:0007669"/>
    <property type="project" value="UniProtKB-UniRule"/>
</dbReference>
<dbReference type="GO" id="GO:0015648">
    <property type="term" value="F:lipid-linked peptidoglycan transporter activity"/>
    <property type="evidence" value="ECO:0007669"/>
    <property type="project" value="TreeGrafter"/>
</dbReference>
<gene>
    <name evidence="11" type="primary">mrdB</name>
    <name evidence="11" type="synonym">rodA</name>
    <name evidence="12" type="ORF">C5O18_04730</name>
</gene>
<evidence type="ECO:0000313" key="13">
    <source>
        <dbReference type="Proteomes" id="UP000243900"/>
    </source>
</evidence>
<feature type="transmembrane region" description="Helical" evidence="11">
    <location>
        <begin position="149"/>
        <end position="170"/>
    </location>
</feature>
<feature type="transmembrane region" description="Helical" evidence="11">
    <location>
        <begin position="65"/>
        <end position="82"/>
    </location>
</feature>
<feature type="transmembrane region" description="Helical" evidence="11">
    <location>
        <begin position="35"/>
        <end position="53"/>
    </location>
</feature>
<feature type="transmembrane region" description="Helical" evidence="11">
    <location>
        <begin position="88"/>
        <end position="108"/>
    </location>
</feature>
<dbReference type="NCBIfam" id="TIGR02210">
    <property type="entry name" value="rodA_shape"/>
    <property type="match status" value="1"/>
</dbReference>
<dbReference type="GO" id="GO:0008360">
    <property type="term" value="P:regulation of cell shape"/>
    <property type="evidence" value="ECO:0007669"/>
    <property type="project" value="UniProtKB-KW"/>
</dbReference>
<evidence type="ECO:0000256" key="5">
    <source>
        <dbReference type="ARBA" id="ARBA00022692"/>
    </source>
</evidence>
<dbReference type="PROSITE" id="PS00428">
    <property type="entry name" value="FTSW_RODA_SPOVE"/>
    <property type="match status" value="1"/>
</dbReference>
<dbReference type="PANTHER" id="PTHR30474:SF1">
    <property type="entry name" value="PEPTIDOGLYCAN GLYCOSYLTRANSFERASE MRDB"/>
    <property type="match status" value="1"/>
</dbReference>